<organism evidence="3 4">
    <name type="scientific">Folsomia candida</name>
    <name type="common">Springtail</name>
    <dbReference type="NCBI Taxonomy" id="158441"/>
    <lineage>
        <taxon>Eukaryota</taxon>
        <taxon>Metazoa</taxon>
        <taxon>Ecdysozoa</taxon>
        <taxon>Arthropoda</taxon>
        <taxon>Hexapoda</taxon>
        <taxon>Collembola</taxon>
        <taxon>Entomobryomorpha</taxon>
        <taxon>Isotomoidea</taxon>
        <taxon>Isotomidae</taxon>
        <taxon>Proisotominae</taxon>
        <taxon>Folsomia</taxon>
    </lineage>
</organism>
<proteinExistence type="predicted"/>
<evidence type="ECO:0000256" key="2">
    <source>
        <dbReference type="SAM" id="Phobius"/>
    </source>
</evidence>
<dbReference type="EMBL" id="LNIX01000003">
    <property type="protein sequence ID" value="OXA58203.1"/>
    <property type="molecule type" value="Genomic_DNA"/>
</dbReference>
<dbReference type="InterPro" id="IPR008160">
    <property type="entry name" value="Collagen"/>
</dbReference>
<keyword evidence="4" id="KW-1185">Reference proteome</keyword>
<keyword evidence="2" id="KW-0472">Membrane</keyword>
<dbReference type="AlphaFoldDB" id="A0A226EKG6"/>
<keyword evidence="2" id="KW-1133">Transmembrane helix</keyword>
<feature type="region of interest" description="Disordered" evidence="1">
    <location>
        <begin position="103"/>
        <end position="172"/>
    </location>
</feature>
<keyword evidence="3" id="KW-0176">Collagen</keyword>
<feature type="region of interest" description="Disordered" evidence="1">
    <location>
        <begin position="1"/>
        <end position="27"/>
    </location>
</feature>
<name>A0A226EKG6_FOLCA</name>
<keyword evidence="2" id="KW-0812">Transmembrane</keyword>
<dbReference type="STRING" id="158441.A0A226EKG6"/>
<dbReference type="Pfam" id="PF01391">
    <property type="entry name" value="Collagen"/>
    <property type="match status" value="1"/>
</dbReference>
<feature type="compositionally biased region" description="Basic and acidic residues" evidence="1">
    <location>
        <begin position="139"/>
        <end position="148"/>
    </location>
</feature>
<sequence length="246" mass="26741">MHFSNSAETNYRRRLRSRNGESSSAEGQTNFSSYFVWIIVLLIALLFISIGISVVAWNELKNLKTDLEAHSLALTEKFELVADNATSLVDDRMDQLELAMTDLKRSPGEKGDRGLPGVDGRPGLDGLAGLPGLPSPRGPKGEIGDRGLDGLPGMKGDRGSQGQKGEPGKDSANFLLQEPNEVESGDANILKNVSFLARNLPLETTISIISAENTKLSPTTPKTPFFKKVKKGICYGDRFGLNFDEF</sequence>
<protein>
    <submittedName>
        <fullName evidence="3">Collagen alpha-1(IV) chain</fullName>
    </submittedName>
</protein>
<dbReference type="OrthoDB" id="8964326at2759"/>
<evidence type="ECO:0000256" key="1">
    <source>
        <dbReference type="SAM" id="MobiDB-lite"/>
    </source>
</evidence>
<dbReference type="PANTHER" id="PTHR24637">
    <property type="entry name" value="COLLAGEN"/>
    <property type="match status" value="1"/>
</dbReference>
<dbReference type="GO" id="GO:0005581">
    <property type="term" value="C:collagen trimer"/>
    <property type="evidence" value="ECO:0007669"/>
    <property type="project" value="UniProtKB-KW"/>
</dbReference>
<gene>
    <name evidence="3" type="ORF">Fcan01_07424</name>
</gene>
<reference evidence="3 4" key="1">
    <citation type="submission" date="2015-12" db="EMBL/GenBank/DDBJ databases">
        <title>The genome of Folsomia candida.</title>
        <authorList>
            <person name="Faddeeva A."/>
            <person name="Derks M.F."/>
            <person name="Anvar Y."/>
            <person name="Smit S."/>
            <person name="Van Straalen N."/>
            <person name="Roelofs D."/>
        </authorList>
    </citation>
    <scope>NUCLEOTIDE SEQUENCE [LARGE SCALE GENOMIC DNA]</scope>
    <source>
        <strain evidence="3 4">VU population</strain>
        <tissue evidence="3">Whole body</tissue>
    </source>
</reference>
<accession>A0A226EKG6</accession>
<dbReference type="Proteomes" id="UP000198287">
    <property type="component" value="Unassembled WGS sequence"/>
</dbReference>
<feature type="compositionally biased region" description="Basic and acidic residues" evidence="1">
    <location>
        <begin position="103"/>
        <end position="113"/>
    </location>
</feature>
<feature type="transmembrane region" description="Helical" evidence="2">
    <location>
        <begin position="34"/>
        <end position="57"/>
    </location>
</feature>
<dbReference type="PANTHER" id="PTHR24637:SF421">
    <property type="entry name" value="CUTICLE COLLAGEN DPY-2"/>
    <property type="match status" value="1"/>
</dbReference>
<comment type="caution">
    <text evidence="3">The sequence shown here is derived from an EMBL/GenBank/DDBJ whole genome shotgun (WGS) entry which is preliminary data.</text>
</comment>
<evidence type="ECO:0000313" key="3">
    <source>
        <dbReference type="EMBL" id="OXA58203.1"/>
    </source>
</evidence>
<evidence type="ECO:0000313" key="4">
    <source>
        <dbReference type="Proteomes" id="UP000198287"/>
    </source>
</evidence>